<dbReference type="STRING" id="1280514.AXFE_18480"/>
<dbReference type="Pfam" id="PF13635">
    <property type="entry name" value="DUF4143"/>
    <property type="match status" value="1"/>
</dbReference>
<reference evidence="2 3" key="1">
    <citation type="submission" date="2015-01" db="EMBL/GenBank/DDBJ databases">
        <title>Draft genome of the acidophilic iron oxidizer Acidithrix ferrooxidans strain Py-F3.</title>
        <authorList>
            <person name="Poehlein A."/>
            <person name="Eisen S."/>
            <person name="Schloemann M."/>
            <person name="Johnson B.D."/>
            <person name="Daniel R."/>
            <person name="Muehling M."/>
        </authorList>
    </citation>
    <scope>NUCLEOTIDE SEQUENCE [LARGE SCALE GENOMIC DNA]</scope>
    <source>
        <strain evidence="2 3">Py-F3</strain>
    </source>
</reference>
<protein>
    <recommendedName>
        <fullName evidence="1">DUF4143 domain-containing protein</fullName>
    </recommendedName>
</protein>
<organism evidence="2 3">
    <name type="scientific">Acidithrix ferrooxidans</name>
    <dbReference type="NCBI Taxonomy" id="1280514"/>
    <lineage>
        <taxon>Bacteria</taxon>
        <taxon>Bacillati</taxon>
        <taxon>Actinomycetota</taxon>
        <taxon>Acidimicrobiia</taxon>
        <taxon>Acidimicrobiales</taxon>
        <taxon>Acidimicrobiaceae</taxon>
        <taxon>Acidithrix</taxon>
    </lineage>
</organism>
<name>A0A0D8HJN4_9ACTN</name>
<dbReference type="EMBL" id="JXYS01000056">
    <property type="protein sequence ID" value="KJF17296.1"/>
    <property type="molecule type" value="Genomic_DNA"/>
</dbReference>
<feature type="domain" description="DUF4143" evidence="1">
    <location>
        <begin position="23"/>
        <end position="184"/>
    </location>
</feature>
<keyword evidence="3" id="KW-1185">Reference proteome</keyword>
<accession>A0A0D8HJN4</accession>
<dbReference type="InterPro" id="IPR025420">
    <property type="entry name" value="DUF4143"/>
</dbReference>
<gene>
    <name evidence="2" type="ORF">AXFE_18480</name>
</gene>
<dbReference type="PANTHER" id="PTHR43566">
    <property type="entry name" value="CONSERVED PROTEIN"/>
    <property type="match status" value="1"/>
</dbReference>
<evidence type="ECO:0000259" key="1">
    <source>
        <dbReference type="Pfam" id="PF13635"/>
    </source>
</evidence>
<evidence type="ECO:0000313" key="2">
    <source>
        <dbReference type="EMBL" id="KJF17296.1"/>
    </source>
</evidence>
<proteinExistence type="predicted"/>
<dbReference type="AlphaFoldDB" id="A0A0D8HJN4"/>
<dbReference type="Proteomes" id="UP000032360">
    <property type="component" value="Unassembled WGS sequence"/>
</dbReference>
<dbReference type="PANTHER" id="PTHR43566:SF2">
    <property type="entry name" value="DUF4143 DOMAIN-CONTAINING PROTEIN"/>
    <property type="match status" value="1"/>
</dbReference>
<evidence type="ECO:0000313" key="3">
    <source>
        <dbReference type="Proteomes" id="UP000032360"/>
    </source>
</evidence>
<sequence length="236" mass="26229">MNRAPGRRRDLWFYNYANAILRREAEDISNLQRITELPVIPRMLTARSSGELNVADLARDTNIPQRTLTPYLELLQTLYLTQNIPAWTTNLSKRVVSRPKVSLLDAGLAARLMNVSSKGASLDANPNLAGGLLETFVAGEIRRQSTWSNETARLTHFRDQYVGEVDLVLETSDGRVVGVEVKSNSNPTVKDAKGLSFLREKLGSRFVAGFILHTGSNSAFFGDRVAAVPMDILWRA</sequence>
<comment type="caution">
    <text evidence="2">The sequence shown here is derived from an EMBL/GenBank/DDBJ whole genome shotgun (WGS) entry which is preliminary data.</text>
</comment>
<dbReference type="RefSeq" id="WP_200891241.1">
    <property type="nucleotide sequence ID" value="NZ_JXYS01000056.1"/>
</dbReference>